<reference evidence="1 2" key="1">
    <citation type="journal article" date="2017" name="Gigascience">
        <title>Draft genome of the honey bee ectoparasitic mite, Tropilaelaps mercedesae, is shaped by the parasitic life history.</title>
        <authorList>
            <person name="Dong X."/>
            <person name="Armstrong S.D."/>
            <person name="Xia D."/>
            <person name="Makepeace B.L."/>
            <person name="Darby A.C."/>
            <person name="Kadowaki T."/>
        </authorList>
    </citation>
    <scope>NUCLEOTIDE SEQUENCE [LARGE SCALE GENOMIC DNA]</scope>
    <source>
        <strain evidence="1">Wuxi-XJTLU</strain>
    </source>
</reference>
<comment type="caution">
    <text evidence="1">The sequence shown here is derived from an EMBL/GenBank/DDBJ whole genome shotgun (WGS) entry which is preliminary data.</text>
</comment>
<evidence type="ECO:0000313" key="2">
    <source>
        <dbReference type="Proteomes" id="UP000192247"/>
    </source>
</evidence>
<evidence type="ECO:0000313" key="1">
    <source>
        <dbReference type="EMBL" id="OQR78979.1"/>
    </source>
</evidence>
<dbReference type="OrthoDB" id="6514417at2759"/>
<dbReference type="Proteomes" id="UP000192247">
    <property type="component" value="Unassembled WGS sequence"/>
</dbReference>
<name>A0A1V9XZT3_9ACAR</name>
<gene>
    <name evidence="1" type="ORF">BIW11_06048</name>
</gene>
<sequence length="185" mass="20079">MFFCLQLFSNGTLHYTLTYDTFASSPATSNRNFKSSGHFGFADLKGKVDSLLHQLSLALLRPRLSFPWHPKPYDRFCYKSVRSTGKLTTGSALAAFNEAMFTKLFVLLALVACAFGGVLKDVTGGTFDLTTGQYSSAITGRVYNSAPVVAAAPVALSAYIAPYAVPYAVPYAAYSYGYTHGGFYH</sequence>
<protein>
    <submittedName>
        <fullName evidence="1">Uncharacterized protein</fullName>
    </submittedName>
</protein>
<proteinExistence type="predicted"/>
<dbReference type="InParanoid" id="A0A1V9XZT3"/>
<dbReference type="AlphaFoldDB" id="A0A1V9XZT3"/>
<keyword evidence="2" id="KW-1185">Reference proteome</keyword>
<dbReference type="EMBL" id="MNPL01001612">
    <property type="protein sequence ID" value="OQR78979.1"/>
    <property type="molecule type" value="Genomic_DNA"/>
</dbReference>
<organism evidence="1 2">
    <name type="scientific">Tropilaelaps mercedesae</name>
    <dbReference type="NCBI Taxonomy" id="418985"/>
    <lineage>
        <taxon>Eukaryota</taxon>
        <taxon>Metazoa</taxon>
        <taxon>Ecdysozoa</taxon>
        <taxon>Arthropoda</taxon>
        <taxon>Chelicerata</taxon>
        <taxon>Arachnida</taxon>
        <taxon>Acari</taxon>
        <taxon>Parasitiformes</taxon>
        <taxon>Mesostigmata</taxon>
        <taxon>Gamasina</taxon>
        <taxon>Dermanyssoidea</taxon>
        <taxon>Laelapidae</taxon>
        <taxon>Tropilaelaps</taxon>
    </lineage>
</organism>
<accession>A0A1V9XZT3</accession>